<dbReference type="GO" id="GO:0005737">
    <property type="term" value="C:cytoplasm"/>
    <property type="evidence" value="ECO:0007669"/>
    <property type="project" value="TreeGrafter"/>
</dbReference>
<evidence type="ECO:0000259" key="5">
    <source>
        <dbReference type="Pfam" id="PF00198"/>
    </source>
</evidence>
<protein>
    <submittedName>
        <fullName evidence="6">2-oxoisovalerate dehydrogenase E2 component (Dihydrolipoyl transacylase)</fullName>
    </submittedName>
</protein>
<dbReference type="Proteomes" id="UP000199597">
    <property type="component" value="Chromosome I"/>
</dbReference>
<keyword evidence="7" id="KW-1185">Reference proteome</keyword>
<name>A0A1H1QAM9_9MICO</name>
<dbReference type="Gene3D" id="3.30.559.10">
    <property type="entry name" value="Chloramphenicol acetyltransferase-like domain"/>
    <property type="match status" value="1"/>
</dbReference>
<dbReference type="InterPro" id="IPR023213">
    <property type="entry name" value="CAT-like_dom_sf"/>
</dbReference>
<dbReference type="EMBL" id="LT629766">
    <property type="protein sequence ID" value="SDS20347.1"/>
    <property type="molecule type" value="Genomic_DNA"/>
</dbReference>
<dbReference type="STRING" id="1136497.SAMN04489752_1201"/>
<dbReference type="InterPro" id="IPR050743">
    <property type="entry name" value="2-oxoacid_DH_E2_comp"/>
</dbReference>
<proteinExistence type="predicted"/>
<evidence type="ECO:0000256" key="3">
    <source>
        <dbReference type="ARBA" id="ARBA00023315"/>
    </source>
</evidence>
<evidence type="ECO:0000313" key="7">
    <source>
        <dbReference type="Proteomes" id="UP000199597"/>
    </source>
</evidence>
<dbReference type="InterPro" id="IPR001078">
    <property type="entry name" value="2-oxoacid_DH_actylTfrase"/>
</dbReference>
<feature type="domain" description="2-oxoacid dehydrogenase acyltransferase catalytic" evidence="5">
    <location>
        <begin position="23"/>
        <end position="229"/>
    </location>
</feature>
<dbReference type="RefSeq" id="WP_092011219.1">
    <property type="nucleotide sequence ID" value="NZ_LT629766.1"/>
</dbReference>
<dbReference type="AlphaFoldDB" id="A0A1H1QAM9"/>
<evidence type="ECO:0000256" key="1">
    <source>
        <dbReference type="ARBA" id="ARBA00001938"/>
    </source>
</evidence>
<comment type="cofactor">
    <cofactor evidence="1">
        <name>(R)-lipoate</name>
        <dbReference type="ChEBI" id="CHEBI:83088"/>
    </cofactor>
</comment>
<dbReference type="PANTHER" id="PTHR43178">
    <property type="entry name" value="DIHYDROLIPOAMIDE ACETYLTRANSFERASE COMPONENT OF PYRUVATE DEHYDROGENASE COMPLEX"/>
    <property type="match status" value="1"/>
</dbReference>
<evidence type="ECO:0000313" key="6">
    <source>
        <dbReference type="EMBL" id="SDS20347.1"/>
    </source>
</evidence>
<dbReference type="PANTHER" id="PTHR43178:SF5">
    <property type="entry name" value="LIPOAMIDE ACYLTRANSFERASE COMPONENT OF BRANCHED-CHAIN ALPHA-KETO ACID DEHYDROGENASE COMPLEX, MITOCHONDRIAL"/>
    <property type="match status" value="1"/>
</dbReference>
<evidence type="ECO:0000256" key="2">
    <source>
        <dbReference type="ARBA" id="ARBA00022679"/>
    </source>
</evidence>
<accession>A0A1H1QAM9</accession>
<organism evidence="6 7">
    <name type="scientific">Brevibacterium siliguriense</name>
    <dbReference type="NCBI Taxonomy" id="1136497"/>
    <lineage>
        <taxon>Bacteria</taxon>
        <taxon>Bacillati</taxon>
        <taxon>Actinomycetota</taxon>
        <taxon>Actinomycetes</taxon>
        <taxon>Micrococcales</taxon>
        <taxon>Brevibacteriaceae</taxon>
        <taxon>Brevibacterium</taxon>
    </lineage>
</organism>
<dbReference type="GO" id="GO:0031405">
    <property type="term" value="F:lipoic acid binding"/>
    <property type="evidence" value="ECO:0007669"/>
    <property type="project" value="TreeGrafter"/>
</dbReference>
<dbReference type="Pfam" id="PF00198">
    <property type="entry name" value="2-oxoacid_dh"/>
    <property type="match status" value="1"/>
</dbReference>
<dbReference type="GO" id="GO:0016407">
    <property type="term" value="F:acetyltransferase activity"/>
    <property type="evidence" value="ECO:0007669"/>
    <property type="project" value="TreeGrafter"/>
</dbReference>
<dbReference type="SUPFAM" id="SSF52777">
    <property type="entry name" value="CoA-dependent acyltransferases"/>
    <property type="match status" value="1"/>
</dbReference>
<gene>
    <name evidence="6" type="ORF">SAMN04489752_1201</name>
</gene>
<evidence type="ECO:0000256" key="4">
    <source>
        <dbReference type="SAM" id="MobiDB-lite"/>
    </source>
</evidence>
<sequence>MRRSSAQQLEGMSLTVKSEQHGHSSVRLQGMRRAIANQMAKSHAEIPGVHIIDEVDVSGLPLSRLLPVIVTATSCIIRKYSHLNAHFDGEELTTFDYCNVGIAVDTDDGLVVPVIRSANEKSVVEIAQDIDDLALRAREKALTPTDMKNATITVTSPGKRGGIIATPLINPPQTAIIGVHRAFERPTVHEGSIQVRKIANVTTTFDHRVIDGAEAGDFTIELVHQIEATVRHLANR</sequence>
<reference evidence="7" key="1">
    <citation type="submission" date="2016-10" db="EMBL/GenBank/DDBJ databases">
        <authorList>
            <person name="Varghese N."/>
            <person name="Submissions S."/>
        </authorList>
    </citation>
    <scope>NUCLEOTIDE SEQUENCE [LARGE SCALE GENOMIC DNA]</scope>
    <source>
        <strain evidence="7">DSM 23676</strain>
    </source>
</reference>
<keyword evidence="2" id="KW-0808">Transferase</keyword>
<feature type="compositionally biased region" description="Polar residues" evidence="4">
    <location>
        <begin position="1"/>
        <end position="10"/>
    </location>
</feature>
<keyword evidence="3" id="KW-0012">Acyltransferase</keyword>
<feature type="region of interest" description="Disordered" evidence="4">
    <location>
        <begin position="1"/>
        <end position="25"/>
    </location>
</feature>